<name>Q0B3D0_BURCM</name>
<organism evidence="1 2">
    <name type="scientific">Burkholderia ambifaria (strain ATCC BAA-244 / DSM 16087 / CCUG 44356 / LMG 19182 / AMMD)</name>
    <name type="common">Burkholderia cepacia (strain AMMD)</name>
    <dbReference type="NCBI Taxonomy" id="339670"/>
    <lineage>
        <taxon>Bacteria</taxon>
        <taxon>Pseudomonadati</taxon>
        <taxon>Pseudomonadota</taxon>
        <taxon>Betaproteobacteria</taxon>
        <taxon>Burkholderiales</taxon>
        <taxon>Burkholderiaceae</taxon>
        <taxon>Burkholderia</taxon>
        <taxon>Burkholderia cepacia complex</taxon>
    </lineage>
</organism>
<gene>
    <name evidence="1" type="ordered locus">Bamb_5796</name>
</gene>
<dbReference type="eggNOG" id="COG1062">
    <property type="taxonomic scope" value="Bacteria"/>
</dbReference>
<dbReference type="Proteomes" id="UP000000662">
    <property type="component" value="Chromosome 3"/>
</dbReference>
<sequence>MRARTSCKKADRCARACRSNAPNTDRCSGKRRSQLPGMVEDATNGKVQLAPFVTHAKSLSDINEAFAPIRNGKSIRAVVHQ</sequence>
<protein>
    <submittedName>
        <fullName evidence="1">Zn-dependent alcohol dehydrogenases class III-like protein</fullName>
    </submittedName>
</protein>
<evidence type="ECO:0000313" key="2">
    <source>
        <dbReference type="Proteomes" id="UP000000662"/>
    </source>
</evidence>
<proteinExistence type="predicted"/>
<evidence type="ECO:0000313" key="1">
    <source>
        <dbReference type="EMBL" id="ABI91343.1"/>
    </source>
</evidence>
<dbReference type="Gene3D" id="3.90.180.10">
    <property type="entry name" value="Medium-chain alcohol dehydrogenases, catalytic domain"/>
    <property type="match status" value="1"/>
</dbReference>
<dbReference type="AlphaFoldDB" id="Q0B3D0"/>
<dbReference type="InterPro" id="IPR011032">
    <property type="entry name" value="GroES-like_sf"/>
</dbReference>
<dbReference type="SUPFAM" id="SSF50129">
    <property type="entry name" value="GroES-like"/>
    <property type="match status" value="1"/>
</dbReference>
<accession>Q0B3D0</accession>
<reference evidence="1" key="1">
    <citation type="submission" date="2006-08" db="EMBL/GenBank/DDBJ databases">
        <title>Complete sequence of Chromosome 3 of Burkholderia cepacia AMMD.</title>
        <authorList>
            <consortium name="US DOE Joint Genome Institute"/>
            <person name="Copeland A."/>
            <person name="Lucas S."/>
            <person name="Lapidus A."/>
            <person name="Barry K."/>
            <person name="Detter J.C."/>
            <person name="Glavina del Rio T."/>
            <person name="Hammon N."/>
            <person name="Israni S."/>
            <person name="Pitluck S."/>
            <person name="Bruce D."/>
            <person name="Chain P."/>
            <person name="Malfatti S."/>
            <person name="Shin M."/>
            <person name="Vergez L."/>
            <person name="Schmutz J."/>
            <person name="Larimer F."/>
            <person name="Land M."/>
            <person name="Hauser L."/>
            <person name="Kyrpides N."/>
            <person name="Kim E."/>
            <person name="Parke J."/>
            <person name="Coenye T."/>
            <person name="Konstantinidis K."/>
            <person name="Ramette A."/>
            <person name="Tiedje J."/>
            <person name="Richardson P."/>
        </authorList>
    </citation>
    <scope>NUCLEOTIDE SEQUENCE</scope>
    <source>
        <strain evidence="1">AMMD</strain>
    </source>
</reference>
<dbReference type="KEGG" id="bam:Bamb_5796"/>
<keyword evidence="2" id="KW-1185">Reference proteome</keyword>
<dbReference type="EMBL" id="CP000442">
    <property type="protein sequence ID" value="ABI91343.1"/>
    <property type="molecule type" value="Genomic_DNA"/>
</dbReference>